<sequence>MGRDFIVTNSRTAQLGTKKRTIGRRLSIGPKAARFIAVVIFAALGLLYLTQSTQGADRSYKIRDLTAEKSQLLEQRDRLRIEESRLESLNEIDKTLNPPPSPDNQNKMQPTSEVNYLPSDEIAATR</sequence>
<dbReference type="Proteomes" id="UP000182753">
    <property type="component" value="Unassembled WGS sequence"/>
</dbReference>
<evidence type="ECO:0000256" key="1">
    <source>
        <dbReference type="SAM" id="MobiDB-lite"/>
    </source>
</evidence>
<accession>A0A1J4RPS1</accession>
<organism evidence="3 4">
    <name type="scientific">Candidatus Berkelbacteria bacterium CG1_02_42_45</name>
    <dbReference type="NCBI Taxonomy" id="1805036"/>
    <lineage>
        <taxon>Bacteria</taxon>
        <taxon>Candidatus Berkelbacteria</taxon>
    </lineage>
</organism>
<feature type="transmembrane region" description="Helical" evidence="2">
    <location>
        <begin position="32"/>
        <end position="49"/>
    </location>
</feature>
<evidence type="ECO:0008006" key="5">
    <source>
        <dbReference type="Google" id="ProtNLM"/>
    </source>
</evidence>
<evidence type="ECO:0000313" key="4">
    <source>
        <dbReference type="Proteomes" id="UP000182753"/>
    </source>
</evidence>
<comment type="caution">
    <text evidence="3">The sequence shown here is derived from an EMBL/GenBank/DDBJ whole genome shotgun (WGS) entry which is preliminary data.</text>
</comment>
<gene>
    <name evidence="3" type="ORF">AUJ40_02885</name>
</gene>
<feature type="compositionally biased region" description="Polar residues" evidence="1">
    <location>
        <begin position="103"/>
        <end position="114"/>
    </location>
</feature>
<feature type="region of interest" description="Disordered" evidence="1">
    <location>
        <begin position="89"/>
        <end position="126"/>
    </location>
</feature>
<keyword evidence="2" id="KW-0812">Transmembrane</keyword>
<proteinExistence type="predicted"/>
<name>A0A1J4RPS1_9BACT</name>
<evidence type="ECO:0000313" key="3">
    <source>
        <dbReference type="EMBL" id="OIN88895.1"/>
    </source>
</evidence>
<evidence type="ECO:0000256" key="2">
    <source>
        <dbReference type="SAM" id="Phobius"/>
    </source>
</evidence>
<reference evidence="3 4" key="1">
    <citation type="journal article" date="2016" name="Environ. Microbiol.">
        <title>Genomic resolution of a cold subsurface aquifer community provides metabolic insights for novel microbes adapted to high CO concentrations.</title>
        <authorList>
            <person name="Probst A.J."/>
            <person name="Castelle C.J."/>
            <person name="Singh A."/>
            <person name="Brown C.T."/>
            <person name="Anantharaman K."/>
            <person name="Sharon I."/>
            <person name="Hug L.A."/>
            <person name="Burstein D."/>
            <person name="Emerson J.B."/>
            <person name="Thomas B.C."/>
            <person name="Banfield J.F."/>
        </authorList>
    </citation>
    <scope>NUCLEOTIDE SEQUENCE [LARGE SCALE GENOMIC DNA]</scope>
    <source>
        <strain evidence="3">CG1_02_42_45</strain>
    </source>
</reference>
<keyword evidence="2" id="KW-1133">Transmembrane helix</keyword>
<dbReference type="EMBL" id="MNUJ01000057">
    <property type="protein sequence ID" value="OIN88895.1"/>
    <property type="molecule type" value="Genomic_DNA"/>
</dbReference>
<keyword evidence="2" id="KW-0472">Membrane</keyword>
<protein>
    <recommendedName>
        <fullName evidence="5">Cell division protein FtsL</fullName>
    </recommendedName>
</protein>
<dbReference type="AlphaFoldDB" id="A0A1J4RPS1"/>